<evidence type="ECO:0000256" key="2">
    <source>
        <dbReference type="ARBA" id="ARBA00023306"/>
    </source>
</evidence>
<dbReference type="GO" id="GO:0032875">
    <property type="term" value="P:regulation of DNA endoreduplication"/>
    <property type="evidence" value="ECO:0007669"/>
    <property type="project" value="InterPro"/>
</dbReference>
<sequence>MSTDLEFRQSELPEIRLHPIEITRSSSSTTSSPRCSFRDGNLIEFANDENEEEEDQCVTPTSEETKIPVTLTCPPAPIKPRRRPILCKRKLSELQFSENIQPQVINIGDHQLVDLFSSRSGYFDRHVVSVRKTKKRNCNSRL</sequence>
<reference evidence="3 4" key="1">
    <citation type="journal article" date="2017" name="Mol. Plant">
        <title>The Genome of Medicinal Plant Macleaya cordata Provides New Insights into Benzylisoquinoline Alkaloids Metabolism.</title>
        <authorList>
            <person name="Liu X."/>
            <person name="Liu Y."/>
            <person name="Huang P."/>
            <person name="Ma Y."/>
            <person name="Qing Z."/>
            <person name="Tang Q."/>
            <person name="Cao H."/>
            <person name="Cheng P."/>
            <person name="Zheng Y."/>
            <person name="Yuan Z."/>
            <person name="Zhou Y."/>
            <person name="Liu J."/>
            <person name="Tang Z."/>
            <person name="Zhuo Y."/>
            <person name="Zhang Y."/>
            <person name="Yu L."/>
            <person name="Huang J."/>
            <person name="Yang P."/>
            <person name="Peng Q."/>
            <person name="Zhang J."/>
            <person name="Jiang W."/>
            <person name="Zhang Z."/>
            <person name="Lin K."/>
            <person name="Ro D.K."/>
            <person name="Chen X."/>
            <person name="Xiong X."/>
            <person name="Shang Y."/>
            <person name="Huang S."/>
            <person name="Zeng J."/>
        </authorList>
    </citation>
    <scope>NUCLEOTIDE SEQUENCE [LARGE SCALE GENOMIC DNA]</scope>
    <source>
        <strain evidence="4">cv. BLH2017</strain>
        <tissue evidence="3">Root</tissue>
    </source>
</reference>
<dbReference type="InParanoid" id="A0A200R5D4"/>
<comment type="caution">
    <text evidence="3">The sequence shown here is derived from an EMBL/GenBank/DDBJ whole genome shotgun (WGS) entry which is preliminary data.</text>
</comment>
<keyword evidence="2" id="KW-0131">Cell cycle</keyword>
<dbReference type="EMBL" id="MVGT01000437">
    <property type="protein sequence ID" value="OVA17916.1"/>
    <property type="molecule type" value="Genomic_DNA"/>
</dbReference>
<gene>
    <name evidence="3" type="ORF">BVC80_1835g314</name>
</gene>
<protein>
    <submittedName>
        <fullName evidence="3">Uncharacterized protein</fullName>
    </submittedName>
</protein>
<keyword evidence="1" id="KW-0649">Protein kinase inhibitor</keyword>
<name>A0A200R5D4_MACCD</name>
<dbReference type="PANTHER" id="PTHR33142">
    <property type="entry name" value="CYCLIN-DEPENDENT PROTEIN KINASE INHIBITOR SMR13"/>
    <property type="match status" value="1"/>
</dbReference>
<evidence type="ECO:0000313" key="3">
    <source>
        <dbReference type="EMBL" id="OVA17916.1"/>
    </source>
</evidence>
<dbReference type="PANTHER" id="PTHR33142:SF13">
    <property type="entry name" value="CYCLIN-DEPENDENT PROTEIN KINASE INHIBITOR SMR1"/>
    <property type="match status" value="1"/>
</dbReference>
<organism evidence="3 4">
    <name type="scientific">Macleaya cordata</name>
    <name type="common">Five-seeded plume-poppy</name>
    <name type="synonym">Bocconia cordata</name>
    <dbReference type="NCBI Taxonomy" id="56857"/>
    <lineage>
        <taxon>Eukaryota</taxon>
        <taxon>Viridiplantae</taxon>
        <taxon>Streptophyta</taxon>
        <taxon>Embryophyta</taxon>
        <taxon>Tracheophyta</taxon>
        <taxon>Spermatophyta</taxon>
        <taxon>Magnoliopsida</taxon>
        <taxon>Ranunculales</taxon>
        <taxon>Papaveraceae</taxon>
        <taxon>Papaveroideae</taxon>
        <taxon>Macleaya</taxon>
    </lineage>
</organism>
<proteinExistence type="predicted"/>
<dbReference type="OrthoDB" id="662905at2759"/>
<dbReference type="Proteomes" id="UP000195402">
    <property type="component" value="Unassembled WGS sequence"/>
</dbReference>
<dbReference type="AlphaFoldDB" id="A0A200R5D4"/>
<dbReference type="GO" id="GO:0004860">
    <property type="term" value="F:protein kinase inhibitor activity"/>
    <property type="evidence" value="ECO:0007669"/>
    <property type="project" value="UniProtKB-KW"/>
</dbReference>
<dbReference type="OMA" id="RNCCSCK"/>
<dbReference type="InterPro" id="IPR040389">
    <property type="entry name" value="SMR"/>
</dbReference>
<keyword evidence="4" id="KW-1185">Reference proteome</keyword>
<evidence type="ECO:0000256" key="1">
    <source>
        <dbReference type="ARBA" id="ARBA00023013"/>
    </source>
</evidence>
<evidence type="ECO:0000313" key="4">
    <source>
        <dbReference type="Proteomes" id="UP000195402"/>
    </source>
</evidence>
<accession>A0A200R5D4</accession>